<keyword evidence="1" id="KW-0175">Coiled coil</keyword>
<feature type="compositionally biased region" description="Basic and acidic residues" evidence="2">
    <location>
        <begin position="142"/>
        <end position="153"/>
    </location>
</feature>
<dbReference type="EMBL" id="JAACNH010000007">
    <property type="protein sequence ID" value="KAG8435895.1"/>
    <property type="molecule type" value="Genomic_DNA"/>
</dbReference>
<dbReference type="PANTHER" id="PTHR15885">
    <property type="entry name" value="COILED-COIL DOMAIN-CONTAINING PROTEIN 174"/>
    <property type="match status" value="1"/>
</dbReference>
<evidence type="ECO:0000256" key="2">
    <source>
        <dbReference type="SAM" id="MobiDB-lite"/>
    </source>
</evidence>
<dbReference type="GO" id="GO:0005634">
    <property type="term" value="C:nucleus"/>
    <property type="evidence" value="ECO:0007669"/>
    <property type="project" value="TreeGrafter"/>
</dbReference>
<keyword evidence="4" id="KW-1185">Reference proteome</keyword>
<feature type="region of interest" description="Disordered" evidence="2">
    <location>
        <begin position="62"/>
        <end position="218"/>
    </location>
</feature>
<proteinExistence type="predicted"/>
<feature type="compositionally biased region" description="Polar residues" evidence="2">
    <location>
        <begin position="192"/>
        <end position="204"/>
    </location>
</feature>
<feature type="compositionally biased region" description="Acidic residues" evidence="2">
    <location>
        <begin position="78"/>
        <end position="90"/>
    </location>
</feature>
<evidence type="ECO:0000313" key="3">
    <source>
        <dbReference type="EMBL" id="KAG8435895.1"/>
    </source>
</evidence>
<feature type="compositionally biased region" description="Basic and acidic residues" evidence="2">
    <location>
        <begin position="112"/>
        <end position="135"/>
    </location>
</feature>
<sequence>MKIFRENEARALGVGYFAFARDENVRHKQMETLNMLRDQTEDQRVKRERLKAKRKATLEARLSKLKQRKQKNLKGAEAEDETVPAEEEELIGPQLPEPKEMAGPNKAVEVIVQERKDTKSGAPHVREWDRGKEFTFGHWSKPRTDPRDERDPEFAPPSFYAEHKKSTGHHSQPWNQTRSSNEKPKLFFKQNPCPQEQPGFSSDENNLDEMLSYYRNLT</sequence>
<dbReference type="InterPro" id="IPR025066">
    <property type="entry name" value="CCDC174-like"/>
</dbReference>
<dbReference type="Pfam" id="PF13300">
    <property type="entry name" value="DUF4078"/>
    <property type="match status" value="1"/>
</dbReference>
<evidence type="ECO:0008006" key="5">
    <source>
        <dbReference type="Google" id="ProtNLM"/>
    </source>
</evidence>
<comment type="caution">
    <text evidence="3">The sequence shown here is derived from an EMBL/GenBank/DDBJ whole genome shotgun (WGS) entry which is preliminary data.</text>
</comment>
<feature type="compositionally biased region" description="Basic residues" evidence="2">
    <location>
        <begin position="63"/>
        <end position="72"/>
    </location>
</feature>
<name>A0A8T2ISI2_9PIPI</name>
<dbReference type="PANTHER" id="PTHR15885:SF1">
    <property type="entry name" value="COILED-COIL DOMAIN-CONTAINING PROTEIN 174"/>
    <property type="match status" value="1"/>
</dbReference>
<evidence type="ECO:0000256" key="1">
    <source>
        <dbReference type="ARBA" id="ARBA00023054"/>
    </source>
</evidence>
<evidence type="ECO:0000313" key="4">
    <source>
        <dbReference type="Proteomes" id="UP000812440"/>
    </source>
</evidence>
<dbReference type="AlphaFoldDB" id="A0A8T2ISI2"/>
<reference evidence="3" key="1">
    <citation type="thesis" date="2020" institute="ProQuest LLC" country="789 East Eisenhower Parkway, Ann Arbor, MI, USA">
        <title>Comparative Genomics and Chromosome Evolution.</title>
        <authorList>
            <person name="Mudd A.B."/>
        </authorList>
    </citation>
    <scope>NUCLEOTIDE SEQUENCE</scope>
    <source>
        <strain evidence="3">Female2</strain>
        <tissue evidence="3">Blood</tissue>
    </source>
</reference>
<gene>
    <name evidence="3" type="ORF">GDO86_007114</name>
</gene>
<dbReference type="OrthoDB" id="333551at2759"/>
<organism evidence="3 4">
    <name type="scientific">Hymenochirus boettgeri</name>
    <name type="common">Congo dwarf clawed frog</name>
    <dbReference type="NCBI Taxonomy" id="247094"/>
    <lineage>
        <taxon>Eukaryota</taxon>
        <taxon>Metazoa</taxon>
        <taxon>Chordata</taxon>
        <taxon>Craniata</taxon>
        <taxon>Vertebrata</taxon>
        <taxon>Euteleostomi</taxon>
        <taxon>Amphibia</taxon>
        <taxon>Batrachia</taxon>
        <taxon>Anura</taxon>
        <taxon>Pipoidea</taxon>
        <taxon>Pipidae</taxon>
        <taxon>Pipinae</taxon>
        <taxon>Hymenochirus</taxon>
    </lineage>
</organism>
<feature type="compositionally biased region" description="Polar residues" evidence="2">
    <location>
        <begin position="169"/>
        <end position="179"/>
    </location>
</feature>
<dbReference type="Proteomes" id="UP000812440">
    <property type="component" value="Chromosome 4"/>
</dbReference>
<protein>
    <recommendedName>
        <fullName evidence="5">Coiled-coil domain-containing protein 174</fullName>
    </recommendedName>
</protein>
<accession>A0A8T2ISI2</accession>